<dbReference type="Gene3D" id="2.60.120.740">
    <property type="match status" value="1"/>
</dbReference>
<reference evidence="2" key="1">
    <citation type="journal article" date="2023" name="Mol. Biol. Evol.">
        <title>Third-Generation Sequencing Reveals the Adaptive Role of the Epigenome in Three Deep-Sea Polychaetes.</title>
        <authorList>
            <person name="Perez M."/>
            <person name="Aroh O."/>
            <person name="Sun Y."/>
            <person name="Lan Y."/>
            <person name="Juniper S.K."/>
            <person name="Young C.R."/>
            <person name="Angers B."/>
            <person name="Qian P.Y."/>
        </authorList>
    </citation>
    <scope>NUCLEOTIDE SEQUENCE</scope>
    <source>
        <strain evidence="2">P08H-3</strain>
    </source>
</reference>
<keyword evidence="3" id="KW-1185">Reference proteome</keyword>
<comment type="caution">
    <text evidence="2">The sequence shown here is derived from an EMBL/GenBank/DDBJ whole genome shotgun (WGS) entry which is preliminary data.</text>
</comment>
<gene>
    <name evidence="2" type="ORF">LSH36_920g02042</name>
</gene>
<dbReference type="InterPro" id="IPR035914">
    <property type="entry name" value="Sperma_CUB_dom_sf"/>
</dbReference>
<protein>
    <recommendedName>
        <fullName evidence="4">SUEL-type lectin domain-containing protein</fullName>
    </recommendedName>
</protein>
<name>A0AAD9MT05_9ANNE</name>
<dbReference type="SUPFAM" id="SSF49854">
    <property type="entry name" value="Spermadhesin, CUB domain"/>
    <property type="match status" value="1"/>
</dbReference>
<evidence type="ECO:0000256" key="1">
    <source>
        <dbReference type="SAM" id="MobiDB-lite"/>
    </source>
</evidence>
<dbReference type="Gene3D" id="2.60.120.290">
    <property type="entry name" value="Spermadhesin, CUB domain"/>
    <property type="match status" value="1"/>
</dbReference>
<feature type="compositionally biased region" description="Pro residues" evidence="1">
    <location>
        <begin position="486"/>
        <end position="498"/>
    </location>
</feature>
<dbReference type="InterPro" id="IPR043159">
    <property type="entry name" value="Lectin_gal-bd_sf"/>
</dbReference>
<organism evidence="2 3">
    <name type="scientific">Paralvinella palmiformis</name>
    <dbReference type="NCBI Taxonomy" id="53620"/>
    <lineage>
        <taxon>Eukaryota</taxon>
        <taxon>Metazoa</taxon>
        <taxon>Spiralia</taxon>
        <taxon>Lophotrochozoa</taxon>
        <taxon>Annelida</taxon>
        <taxon>Polychaeta</taxon>
        <taxon>Sedentaria</taxon>
        <taxon>Canalipalpata</taxon>
        <taxon>Terebellida</taxon>
        <taxon>Terebelliformia</taxon>
        <taxon>Alvinellidae</taxon>
        <taxon>Paralvinella</taxon>
    </lineage>
</organism>
<sequence length="530" mass="58441">MMCFTSSVAGGEYCSLEEFDAICPDDHVVQMLNASFGRMRIGKCIHKDPGCDVDALPALHRNCSGLRHCKVQVSSIDKQLKNITSRHCSKEHRLHLEAYYRCIPVESEPDQSCQAPEASLIANQLPIRVSKTEGYLASVITKLTYKGSSRCPWRIQGLPGQTIQISLLDSYIEVSPVDGVCQIYAYIRESSLSGSGSKLMDCGYDSLGHVFTSLSESVDVTMIDNEEYRNFVIHFKAVGCPDIQPEGGSEVIRTGNRTRVVCGDSTWTLDCVDNEWLGEMGKCNLQVDSGRASGLFPWPKEWGQVVVGVCIVRRRAGHDFQPVSQNVGEYGVYGLQGPVVPGKYYYPTLPANMADIRCTPNGSNVGHYTNTMQRHQAVPPNGMTPPGGTLPGRTTLFLQQQDVSSCCSCPVHAFAAGYPVGTYHDRVDASGWQTFPIRRPEHIYHSPKLNRKDNKHDPPYYHELDPEEVKKQLMMEEQKTITSSGPPRPPNIPVPPIPQDGEVDSGISGDTLPLPLPSPITPDSESEVEK</sequence>
<feature type="region of interest" description="Disordered" evidence="1">
    <location>
        <begin position="476"/>
        <end position="530"/>
    </location>
</feature>
<accession>A0AAD9MT05</accession>
<evidence type="ECO:0008006" key="4">
    <source>
        <dbReference type="Google" id="ProtNLM"/>
    </source>
</evidence>
<dbReference type="EMBL" id="JAODUP010000920">
    <property type="protein sequence ID" value="KAK2142736.1"/>
    <property type="molecule type" value="Genomic_DNA"/>
</dbReference>
<proteinExistence type="predicted"/>
<evidence type="ECO:0000313" key="2">
    <source>
        <dbReference type="EMBL" id="KAK2142736.1"/>
    </source>
</evidence>
<dbReference type="AlphaFoldDB" id="A0AAD9MT05"/>
<evidence type="ECO:0000313" key="3">
    <source>
        <dbReference type="Proteomes" id="UP001208570"/>
    </source>
</evidence>
<dbReference type="CDD" id="cd22823">
    <property type="entry name" value="Gal_Rha_Lectin"/>
    <property type="match status" value="1"/>
</dbReference>
<dbReference type="PANTHER" id="PTHR46780">
    <property type="entry name" value="PROTEIN EVA-1"/>
    <property type="match status" value="1"/>
</dbReference>
<dbReference type="Proteomes" id="UP001208570">
    <property type="component" value="Unassembled WGS sequence"/>
</dbReference>